<name>A0A444JFD4_9BACT</name>
<dbReference type="InterPro" id="IPR029060">
    <property type="entry name" value="PIN-like_dom_sf"/>
</dbReference>
<comment type="caution">
    <text evidence="2">The sequence shown here is derived from an EMBL/GenBank/DDBJ whole genome shotgun (WGS) entry which is preliminary data.</text>
</comment>
<dbReference type="InterPro" id="IPR052919">
    <property type="entry name" value="TA_system_RNase"/>
</dbReference>
<keyword evidence="3" id="KW-1185">Reference proteome</keyword>
<gene>
    <name evidence="2" type="ORF">VU01_10985</name>
</gene>
<dbReference type="PANTHER" id="PTHR36173">
    <property type="entry name" value="RIBONUCLEASE VAPC16-RELATED"/>
    <property type="match status" value="1"/>
</dbReference>
<accession>A0A444JFD4</accession>
<organism evidence="2 3">
    <name type="scientific">Candidatus Electrothrix marina</name>
    <dbReference type="NCBI Taxonomy" id="1859130"/>
    <lineage>
        <taxon>Bacteria</taxon>
        <taxon>Pseudomonadati</taxon>
        <taxon>Thermodesulfobacteriota</taxon>
        <taxon>Desulfobulbia</taxon>
        <taxon>Desulfobulbales</taxon>
        <taxon>Desulfobulbaceae</taxon>
        <taxon>Candidatus Electrothrix</taxon>
    </lineage>
</organism>
<protein>
    <submittedName>
        <fullName evidence="2">PIN domain nuclease, a component of toxin-antitoxin system (PIN domain)</fullName>
    </submittedName>
</protein>
<evidence type="ECO:0000313" key="3">
    <source>
        <dbReference type="Proteomes" id="UP000288892"/>
    </source>
</evidence>
<feature type="domain" description="PIN" evidence="1">
    <location>
        <begin position="6"/>
        <end position="121"/>
    </location>
</feature>
<dbReference type="AlphaFoldDB" id="A0A444JFD4"/>
<dbReference type="Proteomes" id="UP000288892">
    <property type="component" value="Unassembled WGS sequence"/>
</dbReference>
<dbReference type="EMBL" id="MTKS01000098">
    <property type="protein sequence ID" value="RWX51688.1"/>
    <property type="molecule type" value="Genomic_DNA"/>
</dbReference>
<dbReference type="Gene3D" id="3.40.50.1010">
    <property type="entry name" value="5'-nuclease"/>
    <property type="match status" value="1"/>
</dbReference>
<dbReference type="PANTHER" id="PTHR36173:SF1">
    <property type="entry name" value="RIBONUCLEASE VAPC22"/>
    <property type="match status" value="1"/>
</dbReference>
<dbReference type="SUPFAM" id="SSF88723">
    <property type="entry name" value="PIN domain-like"/>
    <property type="match status" value="1"/>
</dbReference>
<proteinExistence type="predicted"/>
<dbReference type="InterPro" id="IPR002716">
    <property type="entry name" value="PIN_dom"/>
</dbReference>
<dbReference type="Pfam" id="PF01850">
    <property type="entry name" value="PIN"/>
    <property type="match status" value="1"/>
</dbReference>
<evidence type="ECO:0000313" key="2">
    <source>
        <dbReference type="EMBL" id="RWX51688.1"/>
    </source>
</evidence>
<evidence type="ECO:0000259" key="1">
    <source>
        <dbReference type="Pfam" id="PF01850"/>
    </source>
</evidence>
<reference evidence="2 3" key="1">
    <citation type="submission" date="2017-01" db="EMBL/GenBank/DDBJ databases">
        <title>The cable genome- insights into the physiology and evolution of filamentous bacteria capable of sulfide oxidation via long distance electron transfer.</title>
        <authorList>
            <person name="Schreiber L."/>
            <person name="Bjerg J.T."/>
            <person name="Boggild A."/>
            <person name="Van De Vossenberg J."/>
            <person name="Meysman F."/>
            <person name="Nielsen L.P."/>
            <person name="Schramm A."/>
            <person name="Kjeldsen K.U."/>
        </authorList>
    </citation>
    <scope>NUCLEOTIDE SEQUENCE [LARGE SCALE GENOMIC DNA]</scope>
    <source>
        <strain evidence="2">A5</strain>
    </source>
</reference>
<sequence>MSGTTIYLDTHVVVWLYSGDLSLLSEKACQLIEENELLISPLVLLELQYLFEIKRITVEPTVIFDSLAESIGLQKCRSSFARVMTEAMLMSWTRDPFDRIITATAVVHQAVLLTKDQMIRREYELAAWD</sequence>